<evidence type="ECO:0000313" key="2">
    <source>
        <dbReference type="Proteomes" id="UP000316614"/>
    </source>
</evidence>
<protein>
    <submittedName>
        <fullName evidence="1">Four helix bundle protein</fullName>
    </submittedName>
</protein>
<dbReference type="InterPro" id="IPR036583">
    <property type="entry name" value="23S_rRNA_IVS_sf"/>
</dbReference>
<proteinExistence type="predicted"/>
<dbReference type="EMBL" id="CP041253">
    <property type="protein sequence ID" value="QDH79711.1"/>
    <property type="molecule type" value="Genomic_DNA"/>
</dbReference>
<dbReference type="NCBIfam" id="TIGR02436">
    <property type="entry name" value="four helix bundle protein"/>
    <property type="match status" value="1"/>
</dbReference>
<dbReference type="Proteomes" id="UP000316614">
    <property type="component" value="Chromosome"/>
</dbReference>
<reference evidence="1 2" key="1">
    <citation type="submission" date="2019-06" db="EMBL/GenBank/DDBJ databases">
        <title>Echinicola alkalisoli sp. nov. isolated from saline soil.</title>
        <authorList>
            <person name="Sun J.-Q."/>
            <person name="Xu L."/>
        </authorList>
    </citation>
    <scope>NUCLEOTIDE SEQUENCE [LARGE SCALE GENOMIC DNA]</scope>
    <source>
        <strain evidence="1 2">LN3S3</strain>
    </source>
</reference>
<dbReference type="Gene3D" id="1.20.1440.60">
    <property type="entry name" value="23S rRNA-intervening sequence"/>
    <property type="match status" value="1"/>
</dbReference>
<keyword evidence="2" id="KW-1185">Reference proteome</keyword>
<accession>A0A514CIR0</accession>
<gene>
    <name evidence="1" type="ORF">FKX85_11975</name>
</gene>
<organism evidence="1 2">
    <name type="scientific">Echinicola soli</name>
    <dbReference type="NCBI Taxonomy" id="2591634"/>
    <lineage>
        <taxon>Bacteria</taxon>
        <taxon>Pseudomonadati</taxon>
        <taxon>Bacteroidota</taxon>
        <taxon>Cytophagia</taxon>
        <taxon>Cytophagales</taxon>
        <taxon>Cyclobacteriaceae</taxon>
        <taxon>Echinicola</taxon>
    </lineage>
</organism>
<dbReference type="RefSeq" id="WP_141614953.1">
    <property type="nucleotide sequence ID" value="NZ_CP041253.1"/>
</dbReference>
<dbReference type="SUPFAM" id="SSF158446">
    <property type="entry name" value="IVS-encoded protein-like"/>
    <property type="match status" value="1"/>
</dbReference>
<dbReference type="PANTHER" id="PTHR38471:SF2">
    <property type="entry name" value="FOUR HELIX BUNDLE PROTEIN"/>
    <property type="match status" value="1"/>
</dbReference>
<sequence length="107" mass="12178">MAKNDCFEELDVRKYAAEIGIEVYDLVDKLPLSKDFKSRDQLSGAAISISNNIAEGFEYNDNKNFIRFLEYAKGSAGELRSQAFVLSKAGRIKEDDYWDLKESLLNI</sequence>
<dbReference type="InterPro" id="IPR012657">
    <property type="entry name" value="23S_rRNA-intervening_sequence"/>
</dbReference>
<name>A0A514CIR0_9BACT</name>
<dbReference type="AlphaFoldDB" id="A0A514CIR0"/>
<dbReference type="KEGG" id="echi:FKX85_11975"/>
<dbReference type="OrthoDB" id="5515766at2"/>
<dbReference type="Pfam" id="PF05635">
    <property type="entry name" value="23S_rRNA_IVP"/>
    <property type="match status" value="1"/>
</dbReference>
<evidence type="ECO:0000313" key="1">
    <source>
        <dbReference type="EMBL" id="QDH79711.1"/>
    </source>
</evidence>
<dbReference type="PANTHER" id="PTHR38471">
    <property type="entry name" value="FOUR HELIX BUNDLE PROTEIN"/>
    <property type="match status" value="1"/>
</dbReference>